<name>A0A8T8E7P9_9EURY</name>
<dbReference type="OrthoDB" id="342236at2157"/>
<dbReference type="AlphaFoldDB" id="A0A8T8E7P9"/>
<evidence type="ECO:0000313" key="2">
    <source>
        <dbReference type="EMBL" id="QRV17381.1"/>
    </source>
</evidence>
<evidence type="ECO:0000259" key="1">
    <source>
        <dbReference type="Pfam" id="PF00582"/>
    </source>
</evidence>
<keyword evidence="3" id="KW-1185">Reference proteome</keyword>
<reference evidence="2 3" key="1">
    <citation type="submission" date="2021-01" db="EMBL/GenBank/DDBJ databases">
        <title>Genome Sequence and Methylation Pattern of Haloterrigena salifodinae BOL5-1, An Extremely Halophilic Archaeon from a Bolivian Salt Mine.</title>
        <authorList>
            <person name="DasSarma P."/>
            <person name="Anton B.P."/>
            <person name="DasSarma S.L."/>
            <person name="von Ehrenheim H.A.L."/>
            <person name="Martinez F.L."/>
            <person name="Guzman D."/>
            <person name="Roberts R.J."/>
            <person name="DasSarma S."/>
        </authorList>
    </citation>
    <scope>NUCLEOTIDE SEQUENCE [LARGE SCALE GENOMIC DNA]</scope>
    <source>
        <strain evidence="2 3">BOL5-1</strain>
        <plasmid evidence="2 3">pHTS138</plasmid>
    </source>
</reference>
<organism evidence="2 3">
    <name type="scientific">Haloterrigena salifodinae</name>
    <dbReference type="NCBI Taxonomy" id="2675099"/>
    <lineage>
        <taxon>Archaea</taxon>
        <taxon>Methanobacteriati</taxon>
        <taxon>Methanobacteriota</taxon>
        <taxon>Stenosarchaea group</taxon>
        <taxon>Halobacteria</taxon>
        <taxon>Halobacteriales</taxon>
        <taxon>Natrialbaceae</taxon>
        <taxon>Haloterrigena</taxon>
    </lineage>
</organism>
<dbReference type="SUPFAM" id="SSF52402">
    <property type="entry name" value="Adenine nucleotide alpha hydrolases-like"/>
    <property type="match status" value="1"/>
</dbReference>
<dbReference type="Pfam" id="PF00582">
    <property type="entry name" value="Usp"/>
    <property type="match status" value="1"/>
</dbReference>
<dbReference type="Proteomes" id="UP000637819">
    <property type="component" value="Plasmid pHTS138"/>
</dbReference>
<proteinExistence type="predicted"/>
<dbReference type="Gene3D" id="3.40.50.620">
    <property type="entry name" value="HUPs"/>
    <property type="match status" value="1"/>
</dbReference>
<sequence>MQRGLVLVEDTENGRKLLAEAAATARGSECGLVVLSIIRPESFAADVETLEAMGDVEDAHYDESNVLDAERNAVQSFVDAAINSEDMEIAYRVSVTSNDDDVDTVLQTARETACDHLFVSGSQRSPTGKAIFGDRTQQLLLEFPGPVTVDLN</sequence>
<evidence type="ECO:0000313" key="3">
    <source>
        <dbReference type="Proteomes" id="UP000637819"/>
    </source>
</evidence>
<dbReference type="EMBL" id="CP069189">
    <property type="protein sequence ID" value="QRV17381.1"/>
    <property type="molecule type" value="Genomic_DNA"/>
</dbReference>
<dbReference type="InterPro" id="IPR006016">
    <property type="entry name" value="UspA"/>
</dbReference>
<accession>A0A8T8E7P9</accession>
<dbReference type="GeneID" id="62877706"/>
<protein>
    <submittedName>
        <fullName evidence="2">Universal stress protein</fullName>
    </submittedName>
</protein>
<feature type="domain" description="UspA" evidence="1">
    <location>
        <begin position="5"/>
        <end position="149"/>
    </location>
</feature>
<keyword evidence="2" id="KW-0614">Plasmid</keyword>
<dbReference type="KEGG" id="hsal:JMJ58_21240"/>
<gene>
    <name evidence="2" type="ORF">JMJ58_21240</name>
</gene>
<geneLocation type="plasmid" evidence="2 3">
    <name>pHTS138</name>
</geneLocation>
<dbReference type="InterPro" id="IPR014729">
    <property type="entry name" value="Rossmann-like_a/b/a_fold"/>
</dbReference>
<dbReference type="RefSeq" id="WP_204749416.1">
    <property type="nucleotide sequence ID" value="NZ_CP069189.1"/>
</dbReference>